<organism evidence="1 2">
    <name type="scientific">Leptomonas pyrrhocoris</name>
    <name type="common">Firebug parasite</name>
    <dbReference type="NCBI Taxonomy" id="157538"/>
    <lineage>
        <taxon>Eukaryota</taxon>
        <taxon>Discoba</taxon>
        <taxon>Euglenozoa</taxon>
        <taxon>Kinetoplastea</taxon>
        <taxon>Metakinetoplastina</taxon>
        <taxon>Trypanosomatida</taxon>
        <taxon>Trypanosomatidae</taxon>
        <taxon>Leishmaniinae</taxon>
        <taxon>Leptomonas</taxon>
    </lineage>
</organism>
<dbReference type="GeneID" id="26903063"/>
<dbReference type="EMBL" id="LGTL01000004">
    <property type="protein sequence ID" value="KPA83052.1"/>
    <property type="molecule type" value="Genomic_DNA"/>
</dbReference>
<reference evidence="1 2" key="1">
    <citation type="submission" date="2015-07" db="EMBL/GenBank/DDBJ databases">
        <title>High-quality genome of monoxenous trypanosomatid Leptomonas pyrrhocoris.</title>
        <authorList>
            <person name="Flegontov P."/>
            <person name="Butenko A."/>
            <person name="Firsov S."/>
            <person name="Vlcek C."/>
            <person name="Logacheva M.D."/>
            <person name="Field M."/>
            <person name="Filatov D."/>
            <person name="Flegontova O."/>
            <person name="Gerasimov E."/>
            <person name="Jackson A.P."/>
            <person name="Kelly S."/>
            <person name="Opperdoes F."/>
            <person name="O'Reilly A."/>
            <person name="Votypka J."/>
            <person name="Yurchenko V."/>
            <person name="Lukes J."/>
        </authorList>
    </citation>
    <scope>NUCLEOTIDE SEQUENCE [LARGE SCALE GENOMIC DNA]</scope>
    <source>
        <strain evidence="1">H10</strain>
    </source>
</reference>
<protein>
    <submittedName>
        <fullName evidence="1">Uncharacterized protein</fullName>
    </submittedName>
</protein>
<dbReference type="Proteomes" id="UP000037923">
    <property type="component" value="Unassembled WGS sequence"/>
</dbReference>
<accession>A0A0N0DXK3</accession>
<sequence length="397" mass="45814">MLRRTYRKLLGYTPVNPDTSPMIMYSQYHWHYNLPQGMERPHSVNRSLPAPFQAHHSSVNKYRGVWIATAMHPAFLIGLEPQLKKLPHGRVVPKTPVAEVVAEYEKLSPLIDDEAARDGWLAKVFQHCAFQRSGAEAMALWDKYCAPRFMQEGSTAKPPLPLVQAILFCCSKSDHAGWKPIFTKCLKDGWNCTPSFDTPQWSYLLKSVGRQDDEQGVKMILEEMADVQADLDRVEARSIVYALNAVKDKAIYNYMKKYLFYFGERKVKFLRVTYADLRGHGAEKLRVPLKENDAMFYHVAWHANIRQPRQFSPRQLYFDHQPSHLGATAYSPNSKVDGIVKEKIEKWKAEGLLPEDYVHEDRIYDRTAAFKSVSRQEKWKKAPKVVKSKRYGYSGDP</sequence>
<dbReference type="AlphaFoldDB" id="A0A0N0DXK3"/>
<evidence type="ECO:0000313" key="2">
    <source>
        <dbReference type="Proteomes" id="UP000037923"/>
    </source>
</evidence>
<gene>
    <name evidence="1" type="ORF">ABB37_02772</name>
</gene>
<name>A0A0N0DXK3_LEPPY</name>
<comment type="caution">
    <text evidence="1">The sequence shown here is derived from an EMBL/GenBank/DDBJ whole genome shotgun (WGS) entry which is preliminary data.</text>
</comment>
<keyword evidence="2" id="KW-1185">Reference proteome</keyword>
<evidence type="ECO:0000313" key="1">
    <source>
        <dbReference type="EMBL" id="KPA83052.1"/>
    </source>
</evidence>
<dbReference type="VEuPathDB" id="TriTrypDB:LpyrH10_04_3220"/>
<dbReference type="RefSeq" id="XP_015661491.1">
    <property type="nucleotide sequence ID" value="XM_015799889.1"/>
</dbReference>
<proteinExistence type="predicted"/>
<dbReference type="OrthoDB" id="241322at2759"/>
<dbReference type="OMA" id="DYVHEDR"/>